<sequence>MNFISKVLGASNANRTVIKTVLVNIAMEAEAAPLVEHLGLTKCECNGDESNGDGGQSANILSGPMPAVVYEGEVNECKIFVVTNGKDPKYGVDNVGTVCAGLVTYLSLLAISPDIVINAGTCGGFISKGAQVGDVFISSAFKNHDRRIAIPGFSEWGIGDYAAVPTPNLVKELGYKTGVVTTGNSLDHVPKDDEIMAANDASVKDMEGAAIAAVAEMYNTPCFGVKVVTDLVDGDKPTEDEFLQNLSAAANSLKEAMPKVIDFVLNKPIADL</sequence>
<dbReference type="GO" id="GO:0009116">
    <property type="term" value="P:nucleoside metabolic process"/>
    <property type="evidence" value="ECO:0007669"/>
    <property type="project" value="InterPro"/>
</dbReference>
<dbReference type="PANTHER" id="PTHR46994">
    <property type="entry name" value="5'-METHYLTHIOADENOSINE/S-ADENOSYLHOMOCYSTEINE NUCLEOSIDASE 1"/>
    <property type="match status" value="1"/>
</dbReference>
<dbReference type="Pfam" id="PF01048">
    <property type="entry name" value="PNP_UDP_1"/>
    <property type="match status" value="1"/>
</dbReference>
<proteinExistence type="predicted"/>
<dbReference type="Gene3D" id="3.40.50.1580">
    <property type="entry name" value="Nucleoside phosphorylase domain"/>
    <property type="match status" value="1"/>
</dbReference>
<dbReference type="GO" id="GO:0019509">
    <property type="term" value="P:L-methionine salvage from methylthioadenosine"/>
    <property type="evidence" value="ECO:0007669"/>
    <property type="project" value="InterPro"/>
</dbReference>
<dbReference type="GO" id="GO:0008930">
    <property type="term" value="F:methylthioadenosine nucleosidase activity"/>
    <property type="evidence" value="ECO:0007669"/>
    <property type="project" value="InterPro"/>
</dbReference>
<protein>
    <recommendedName>
        <fullName evidence="1">Nucleoside phosphorylase domain-containing protein</fullName>
    </recommendedName>
</protein>
<dbReference type="EMBL" id="HBHR01020059">
    <property type="protein sequence ID" value="CAD9871498.1"/>
    <property type="molecule type" value="Transcribed_RNA"/>
</dbReference>
<organism evidence="2">
    <name type="scientific">Fibrocapsa japonica</name>
    <dbReference type="NCBI Taxonomy" id="94617"/>
    <lineage>
        <taxon>Eukaryota</taxon>
        <taxon>Sar</taxon>
        <taxon>Stramenopiles</taxon>
        <taxon>Ochrophyta</taxon>
        <taxon>Raphidophyceae</taxon>
        <taxon>Chattonellales</taxon>
        <taxon>Chattonellaceae</taxon>
        <taxon>Fibrocapsa</taxon>
    </lineage>
</organism>
<dbReference type="SUPFAM" id="SSF53167">
    <property type="entry name" value="Purine and uridine phosphorylases"/>
    <property type="match status" value="1"/>
</dbReference>
<name>A0A7S2V4K5_9STRA</name>
<feature type="domain" description="Nucleoside phosphorylase" evidence="1">
    <location>
        <begin position="64"/>
        <end position="256"/>
    </location>
</feature>
<dbReference type="CDD" id="cd09008">
    <property type="entry name" value="MTAN"/>
    <property type="match status" value="1"/>
</dbReference>
<dbReference type="InterPro" id="IPR000845">
    <property type="entry name" value="Nucleoside_phosphorylase_d"/>
</dbReference>
<dbReference type="AlphaFoldDB" id="A0A7S2V4K5"/>
<dbReference type="InterPro" id="IPR044580">
    <property type="entry name" value="MTAN"/>
</dbReference>
<evidence type="ECO:0000313" key="2">
    <source>
        <dbReference type="EMBL" id="CAD9871498.1"/>
    </source>
</evidence>
<dbReference type="InterPro" id="IPR035994">
    <property type="entry name" value="Nucleoside_phosphorylase_sf"/>
</dbReference>
<gene>
    <name evidence="2" type="ORF">FJAP1339_LOCUS10206</name>
</gene>
<dbReference type="PANTHER" id="PTHR46994:SF1">
    <property type="entry name" value="5'-METHYLTHIOADENOSINE NUCLEOSIDASE"/>
    <property type="match status" value="1"/>
</dbReference>
<accession>A0A7S2V4K5</accession>
<reference evidence="2" key="1">
    <citation type="submission" date="2021-01" db="EMBL/GenBank/DDBJ databases">
        <authorList>
            <person name="Corre E."/>
            <person name="Pelletier E."/>
            <person name="Niang G."/>
            <person name="Scheremetjew M."/>
            <person name="Finn R."/>
            <person name="Kale V."/>
            <person name="Holt S."/>
            <person name="Cochrane G."/>
            <person name="Meng A."/>
            <person name="Brown T."/>
            <person name="Cohen L."/>
        </authorList>
    </citation>
    <scope>NUCLEOTIDE SEQUENCE</scope>
    <source>
        <strain evidence="2">CCMP1661</strain>
    </source>
</reference>
<evidence type="ECO:0000259" key="1">
    <source>
        <dbReference type="Pfam" id="PF01048"/>
    </source>
</evidence>